<dbReference type="STRING" id="525897.Dbac_2575"/>
<dbReference type="KEGG" id="dba:Dbac_2575"/>
<dbReference type="eggNOG" id="COG3905">
    <property type="taxonomic scope" value="Bacteria"/>
</dbReference>
<organism evidence="1 2">
    <name type="scientific">Desulfomicrobium baculatum (strain DSM 4028 / VKM B-1378 / X)</name>
    <name type="common">Desulfovibrio baculatus</name>
    <dbReference type="NCBI Taxonomy" id="525897"/>
    <lineage>
        <taxon>Bacteria</taxon>
        <taxon>Pseudomonadati</taxon>
        <taxon>Thermodesulfobacteriota</taxon>
        <taxon>Desulfovibrionia</taxon>
        <taxon>Desulfovibrionales</taxon>
        <taxon>Desulfomicrobiaceae</taxon>
        <taxon>Desulfomicrobium</taxon>
    </lineage>
</organism>
<dbReference type="InterPro" id="IPR010985">
    <property type="entry name" value="Ribbon_hlx_hlx"/>
</dbReference>
<name>C7LSA4_DESBD</name>
<evidence type="ECO:0000313" key="1">
    <source>
        <dbReference type="EMBL" id="ACU90652.1"/>
    </source>
</evidence>
<dbReference type="HOGENOM" id="CLU_155311_3_1_7"/>
<dbReference type="RefSeq" id="WP_015774741.1">
    <property type="nucleotide sequence ID" value="NC_013173.1"/>
</dbReference>
<protein>
    <submittedName>
        <fullName evidence="1">CopG family transcriptional regulator</fullName>
    </submittedName>
</protein>
<dbReference type="OrthoDB" id="5298181at2"/>
<dbReference type="Proteomes" id="UP000002216">
    <property type="component" value="Chromosome"/>
</dbReference>
<dbReference type="AlphaFoldDB" id="C7LSA4"/>
<gene>
    <name evidence="1" type="ordered locus">Dbac_2575</name>
</gene>
<reference evidence="1 2" key="1">
    <citation type="journal article" date="2009" name="Stand. Genomic Sci.">
        <title>Complete genome sequence of Desulfomicrobium baculatum type strain (X).</title>
        <authorList>
            <person name="Copeland A."/>
            <person name="Spring S."/>
            <person name="Goker M."/>
            <person name="Schneider S."/>
            <person name="Lapidus A."/>
            <person name="Del Rio T.G."/>
            <person name="Tice H."/>
            <person name="Cheng J.F."/>
            <person name="Chen F."/>
            <person name="Nolan M."/>
            <person name="Bruce D."/>
            <person name="Goodwin L."/>
            <person name="Pitluck S."/>
            <person name="Ivanova N."/>
            <person name="Mavrommatis K."/>
            <person name="Ovchinnikova G."/>
            <person name="Pati A."/>
            <person name="Chen A."/>
            <person name="Palaniappan K."/>
            <person name="Land M."/>
            <person name="Hauser L."/>
            <person name="Chang Y.J."/>
            <person name="Jeffries C.C."/>
            <person name="Meincke L."/>
            <person name="Sims D."/>
            <person name="Brettin T."/>
            <person name="Detter J.C."/>
            <person name="Han C."/>
            <person name="Chain P."/>
            <person name="Bristow J."/>
            <person name="Eisen J.A."/>
            <person name="Markowitz V."/>
            <person name="Hugenholtz P."/>
            <person name="Kyrpides N.C."/>
            <person name="Klenk H.P."/>
            <person name="Lucas S."/>
        </authorList>
    </citation>
    <scope>NUCLEOTIDE SEQUENCE [LARGE SCALE GENOMIC DNA]</scope>
    <source>
        <strain evidence="2">DSM 4028 / VKM B-1378 / X</strain>
    </source>
</reference>
<accession>C7LSA4</accession>
<sequence length="97" mass="11174">MPSQGPIKPTSIKLPLELHARVQHIAMVRKRSVHEVMIRAMETYVDREEKREAIRQECIKAHDEYMLTGLHVTGEEVDAWIDQLVDGNETEMPACHV</sequence>
<dbReference type="SUPFAM" id="SSF47598">
    <property type="entry name" value="Ribbon-helix-helix"/>
    <property type="match status" value="1"/>
</dbReference>
<dbReference type="EMBL" id="CP001629">
    <property type="protein sequence ID" value="ACU90652.1"/>
    <property type="molecule type" value="Genomic_DNA"/>
</dbReference>
<evidence type="ECO:0000313" key="2">
    <source>
        <dbReference type="Proteomes" id="UP000002216"/>
    </source>
</evidence>
<dbReference type="CDD" id="cd22233">
    <property type="entry name" value="RHH_CopAso-like"/>
    <property type="match status" value="1"/>
</dbReference>
<dbReference type="GO" id="GO:0006355">
    <property type="term" value="P:regulation of DNA-templated transcription"/>
    <property type="evidence" value="ECO:0007669"/>
    <property type="project" value="InterPro"/>
</dbReference>
<keyword evidence="2" id="KW-1185">Reference proteome</keyword>
<proteinExistence type="predicted"/>